<feature type="compositionally biased region" description="Polar residues" evidence="4">
    <location>
        <begin position="1074"/>
        <end position="1085"/>
    </location>
</feature>
<dbReference type="PANTHER" id="PTHR44499">
    <property type="entry name" value="JOUBERIN"/>
    <property type="match status" value="1"/>
</dbReference>
<dbReference type="SMART" id="SM00320">
    <property type="entry name" value="WD40"/>
    <property type="match status" value="4"/>
</dbReference>
<dbReference type="InterPro" id="IPR015943">
    <property type="entry name" value="WD40/YVTN_repeat-like_dom_sf"/>
</dbReference>
<dbReference type="OrthoDB" id="408728at2759"/>
<evidence type="ECO:0000256" key="4">
    <source>
        <dbReference type="SAM" id="MobiDB-lite"/>
    </source>
</evidence>
<feature type="compositionally biased region" description="Polar residues" evidence="4">
    <location>
        <begin position="549"/>
        <end position="560"/>
    </location>
</feature>
<evidence type="ECO:0000313" key="5">
    <source>
        <dbReference type="EMBL" id="PNH10981.1"/>
    </source>
</evidence>
<feature type="compositionally biased region" description="Low complexity" evidence="4">
    <location>
        <begin position="895"/>
        <end position="911"/>
    </location>
</feature>
<proteinExistence type="predicted"/>
<feature type="compositionally biased region" description="Basic and acidic residues" evidence="4">
    <location>
        <begin position="777"/>
        <end position="788"/>
    </location>
</feature>
<dbReference type="EMBL" id="PGGS01000041">
    <property type="protein sequence ID" value="PNH10981.1"/>
    <property type="molecule type" value="Genomic_DNA"/>
</dbReference>
<feature type="region of interest" description="Disordered" evidence="4">
    <location>
        <begin position="506"/>
        <end position="592"/>
    </location>
</feature>
<keyword evidence="2" id="KW-0677">Repeat</keyword>
<dbReference type="Gene3D" id="2.130.10.10">
    <property type="entry name" value="YVTN repeat-like/Quinoprotein amine dehydrogenase"/>
    <property type="match status" value="2"/>
</dbReference>
<sequence length="1085" mass="111962">MLGGGGASSAPSPILNAASRAYVNWQALMAAGGAAVVPKYPSAVTVLLQAVPRPEPEVVVTEPEKGIRPYLPAGYGSGFETSRVPLSAYMQGEGADGGMLGGEGAEDITRNKYYRPITEPCKVPNTPLRKLPGGASGVTCIAFSNSGLYLAAAAGEPGDRFKITIFKALTGALVKTLPGAHNALVYEVAWARDDSAIITASADCTAKIWELNPAAAAAAMAAAEAAAEAAAGGGGIAGVPGSPSKTVIPGAADAATAAAAAAPTMSLLTTIKPPTAAMKAAAAAEAAATAAAAAAPPMAPGTPPPVYNAPFAGGGGARNPQSPTGGGGPAAPALAAGGKAGAGAGALGVPHPTLLRHGCYVYSAQFHPVQRQGGALVATGAYDGTVRLWRRYTGELLAAVKTQNGCINSLCFDKLGTRLYSGDSAGVLQEFSCDVNKGVEAVAAAPGATNLKISAISTGGANLNATMMSATLRGLGGTLRPGSTGPPSVNLNASMLPRAALNASVRTGASAATTPNASIRPGTAPASGGGALNASTRPGGAPQSGGGALNSSARPGTAPQSGGGALNGSARPSAGGGGLNSTAASAAGGDGGAAAAGAAAAANILRVLRQCDEFDGEPLAHVFLHHSGRRLGVLTKRSRLLVLETKGLSRAEQFLGMRCREAPLKAAFSPGEGGAERVRPRWEMPDRLTPEILRYMLSDIRRDARERGIITQPDPNGDHLVVPYDRLAHLRAAASPAPAPAAPAPAAAVVSEPTPSTPTAHAPASSHGDSLGLPSSRFKDAPAGRKPDAAAAEAAAEKEREAHAAAQAAVARELLHRSMRGGTGRPKPAPPPPPPPPEPPQQEYQWAHPQPAASVPQQASQHQHQQPATPPLQQTQPQRLPPSQQQPQPQPQPQPQQYAPQQQTHQQQYAQPPQPQPQPYEQQQQQQRSYQQQYSQPQPQAYTQQQQQAYKQQYAPQQQSYVQPQQPQPQSYAQQQQHYAQHPPKHQQQQQYAPQQQQQQQYAQQQQQQHAQQPQAAYAQYTVYPQPQAQQQMPQQAGMPAPYQQQQAYAQQPYAQQQPYSPSTPTAAPPAQAGSWQVPAQQRAY</sequence>
<protein>
    <submittedName>
        <fullName evidence="5">Jouberin</fullName>
    </submittedName>
</protein>
<dbReference type="InterPro" id="IPR052803">
    <property type="entry name" value="Cilium-Associated_Jouberin"/>
</dbReference>
<feature type="compositionally biased region" description="Low complexity" evidence="4">
    <location>
        <begin position="849"/>
        <end position="887"/>
    </location>
</feature>
<feature type="region of interest" description="Disordered" evidence="4">
    <location>
        <begin position="310"/>
        <end position="332"/>
    </location>
</feature>
<feature type="compositionally biased region" description="Low complexity" evidence="4">
    <location>
        <begin position="919"/>
        <end position="1073"/>
    </location>
</feature>
<feature type="compositionally biased region" description="Polar residues" evidence="4">
    <location>
        <begin position="506"/>
        <end position="517"/>
    </location>
</feature>
<dbReference type="PROSITE" id="PS50082">
    <property type="entry name" value="WD_REPEATS_2"/>
    <property type="match status" value="2"/>
</dbReference>
<dbReference type="PROSITE" id="PS00678">
    <property type="entry name" value="WD_REPEATS_1"/>
    <property type="match status" value="1"/>
</dbReference>
<evidence type="ECO:0000313" key="6">
    <source>
        <dbReference type="Proteomes" id="UP000236333"/>
    </source>
</evidence>
<feature type="compositionally biased region" description="Pro residues" evidence="4">
    <location>
        <begin position="827"/>
        <end position="840"/>
    </location>
</feature>
<dbReference type="Pfam" id="PF00400">
    <property type="entry name" value="WD40"/>
    <property type="match status" value="3"/>
</dbReference>
<accession>A0A2J8AEN4</accession>
<dbReference type="GO" id="GO:0036064">
    <property type="term" value="C:ciliary basal body"/>
    <property type="evidence" value="ECO:0007669"/>
    <property type="project" value="TreeGrafter"/>
</dbReference>
<name>A0A2J8AEN4_9CHLO</name>
<evidence type="ECO:0000256" key="1">
    <source>
        <dbReference type="ARBA" id="ARBA00022574"/>
    </source>
</evidence>
<dbReference type="InterPro" id="IPR019775">
    <property type="entry name" value="WD40_repeat_CS"/>
</dbReference>
<feature type="repeat" description="WD" evidence="3">
    <location>
        <begin position="354"/>
        <end position="399"/>
    </location>
</feature>
<dbReference type="GO" id="GO:0044458">
    <property type="term" value="P:motile cilium assembly"/>
    <property type="evidence" value="ECO:0007669"/>
    <property type="project" value="TreeGrafter"/>
</dbReference>
<feature type="repeat" description="WD" evidence="3">
    <location>
        <begin position="178"/>
        <end position="219"/>
    </location>
</feature>
<dbReference type="AlphaFoldDB" id="A0A2J8AEN4"/>
<feature type="region of interest" description="Disordered" evidence="4">
    <location>
        <begin position="737"/>
        <end position="1085"/>
    </location>
</feature>
<reference evidence="5 6" key="1">
    <citation type="journal article" date="2017" name="Mol. Biol. Evol.">
        <title>The 4-celled Tetrabaena socialis nuclear genome reveals the essential components for genetic control of cell number at the origin of multicellularity in the volvocine lineage.</title>
        <authorList>
            <person name="Featherston J."/>
            <person name="Arakaki Y."/>
            <person name="Hanschen E.R."/>
            <person name="Ferris P.J."/>
            <person name="Michod R.E."/>
            <person name="Olson B.J.S.C."/>
            <person name="Nozaki H."/>
            <person name="Durand P.M."/>
        </authorList>
    </citation>
    <scope>NUCLEOTIDE SEQUENCE [LARGE SCALE GENOMIC DNA]</scope>
    <source>
        <strain evidence="5 6">NIES-571</strain>
    </source>
</reference>
<dbReference type="PROSITE" id="PS50294">
    <property type="entry name" value="WD_REPEATS_REGION"/>
    <property type="match status" value="1"/>
</dbReference>
<dbReference type="InterPro" id="IPR036322">
    <property type="entry name" value="WD40_repeat_dom_sf"/>
</dbReference>
<keyword evidence="1 3" id="KW-0853">WD repeat</keyword>
<feature type="compositionally biased region" description="Low complexity" evidence="4">
    <location>
        <begin position="744"/>
        <end position="767"/>
    </location>
</feature>
<organism evidence="5 6">
    <name type="scientific">Tetrabaena socialis</name>
    <dbReference type="NCBI Taxonomy" id="47790"/>
    <lineage>
        <taxon>Eukaryota</taxon>
        <taxon>Viridiplantae</taxon>
        <taxon>Chlorophyta</taxon>
        <taxon>core chlorophytes</taxon>
        <taxon>Chlorophyceae</taxon>
        <taxon>CS clade</taxon>
        <taxon>Chlamydomonadales</taxon>
        <taxon>Tetrabaenaceae</taxon>
        <taxon>Tetrabaena</taxon>
    </lineage>
</organism>
<dbReference type="PANTHER" id="PTHR44499:SF1">
    <property type="entry name" value="JOUBERIN"/>
    <property type="match status" value="1"/>
</dbReference>
<gene>
    <name evidence="5" type="ORF">TSOC_002235</name>
</gene>
<comment type="caution">
    <text evidence="5">The sequence shown here is derived from an EMBL/GenBank/DDBJ whole genome shotgun (WGS) entry which is preliminary data.</text>
</comment>
<evidence type="ECO:0000256" key="3">
    <source>
        <dbReference type="PROSITE-ProRule" id="PRU00221"/>
    </source>
</evidence>
<keyword evidence="6" id="KW-1185">Reference proteome</keyword>
<evidence type="ECO:0000256" key="2">
    <source>
        <dbReference type="ARBA" id="ARBA00022737"/>
    </source>
</evidence>
<dbReference type="InterPro" id="IPR001680">
    <property type="entry name" value="WD40_rpt"/>
</dbReference>
<dbReference type="SUPFAM" id="SSF50978">
    <property type="entry name" value="WD40 repeat-like"/>
    <property type="match status" value="1"/>
</dbReference>
<dbReference type="Proteomes" id="UP000236333">
    <property type="component" value="Unassembled WGS sequence"/>
</dbReference>